<gene>
    <name evidence="2" type="ORF">J9259_03930</name>
</gene>
<dbReference type="InterPro" id="IPR012861">
    <property type="entry name" value="DUF1634"/>
</dbReference>
<protein>
    <submittedName>
        <fullName evidence="2">DUF1634 domain-containing protein</fullName>
    </submittedName>
</protein>
<keyword evidence="1" id="KW-0472">Membrane</keyword>
<dbReference type="AlphaFoldDB" id="A0A8J7YN00"/>
<evidence type="ECO:0000256" key="1">
    <source>
        <dbReference type="SAM" id="Phobius"/>
    </source>
</evidence>
<proteinExistence type="predicted"/>
<feature type="transmembrane region" description="Helical" evidence="1">
    <location>
        <begin position="65"/>
        <end position="88"/>
    </location>
</feature>
<dbReference type="Pfam" id="PF07843">
    <property type="entry name" value="DUF1634"/>
    <property type="match status" value="1"/>
</dbReference>
<dbReference type="EMBL" id="JAGVSJ010000007">
    <property type="protein sequence ID" value="MBX8631655.1"/>
    <property type="molecule type" value="Genomic_DNA"/>
</dbReference>
<evidence type="ECO:0000313" key="3">
    <source>
        <dbReference type="Proteomes" id="UP000716004"/>
    </source>
</evidence>
<keyword evidence="1" id="KW-1133">Transmembrane helix</keyword>
<name>A0A8J7YN00_9ARCH</name>
<dbReference type="Proteomes" id="UP000716004">
    <property type="component" value="Unassembled WGS sequence"/>
</dbReference>
<feature type="transmembrane region" description="Helical" evidence="1">
    <location>
        <begin position="100"/>
        <end position="119"/>
    </location>
</feature>
<comment type="caution">
    <text evidence="2">The sequence shown here is derived from an EMBL/GenBank/DDBJ whole genome shotgun (WGS) entry which is preliminary data.</text>
</comment>
<keyword evidence="1" id="KW-0812">Transmembrane</keyword>
<evidence type="ECO:0000313" key="2">
    <source>
        <dbReference type="EMBL" id="MBX8631655.1"/>
    </source>
</evidence>
<organism evidence="2 3">
    <name type="scientific">Candidatus Sysuiplasma superficiale</name>
    <dbReference type="NCBI Taxonomy" id="2823368"/>
    <lineage>
        <taxon>Archaea</taxon>
        <taxon>Methanobacteriati</taxon>
        <taxon>Thermoplasmatota</taxon>
        <taxon>Thermoplasmata</taxon>
        <taxon>Candidatus Sysuiplasmatales</taxon>
        <taxon>Candidatus Sysuiplasmataceae</taxon>
        <taxon>Candidatus Sysuiplasma</taxon>
    </lineage>
</organism>
<accession>A0A8J7YN00</accession>
<feature type="transmembrane region" description="Helical" evidence="1">
    <location>
        <begin position="7"/>
        <end position="32"/>
    </location>
</feature>
<reference evidence="2" key="1">
    <citation type="submission" date="2021-04" db="EMBL/GenBank/DDBJ databases">
        <title>Genomic insights into ecological role and evolution of a novel Thermoplasmata order Candidatus Sysuiplasmatales.</title>
        <authorList>
            <person name="Yuan Y."/>
        </authorList>
    </citation>
    <scope>NUCLEOTIDE SEQUENCE</scope>
    <source>
        <strain evidence="2">YP2-bin.285</strain>
    </source>
</reference>
<sequence length="122" mass="13477">MRDIEDWISYSLITGVIISIVLISAGVILLFIQGGIPGIPLYGVANVHSNVNTKTYNFFEAYSHFSGVTLIYTGLVVLIFTPISRVILLIGKFAAVRDRLYLVLSIIVLVNLFIAIIIIPHM</sequence>